<name>A0A074YXF4_OPIVI</name>
<evidence type="ECO:0000313" key="2">
    <source>
        <dbReference type="Proteomes" id="UP000054324"/>
    </source>
</evidence>
<organism evidence="1 2">
    <name type="scientific">Opisthorchis viverrini</name>
    <name type="common">Southeast Asian liver fluke</name>
    <dbReference type="NCBI Taxonomy" id="6198"/>
    <lineage>
        <taxon>Eukaryota</taxon>
        <taxon>Metazoa</taxon>
        <taxon>Spiralia</taxon>
        <taxon>Lophotrochozoa</taxon>
        <taxon>Platyhelminthes</taxon>
        <taxon>Trematoda</taxon>
        <taxon>Digenea</taxon>
        <taxon>Opisthorchiida</taxon>
        <taxon>Opisthorchiata</taxon>
        <taxon>Opisthorchiidae</taxon>
        <taxon>Opisthorchis</taxon>
    </lineage>
</organism>
<reference evidence="1 2" key="1">
    <citation type="submission" date="2013-11" db="EMBL/GenBank/DDBJ databases">
        <title>Opisthorchis viverrini - life in the bile duct.</title>
        <authorList>
            <person name="Young N.D."/>
            <person name="Nagarajan N."/>
            <person name="Lin S.J."/>
            <person name="Korhonen P.K."/>
            <person name="Jex A.R."/>
            <person name="Hall R.S."/>
            <person name="Safavi-Hemami H."/>
            <person name="Kaewkong W."/>
            <person name="Bertrand D."/>
            <person name="Gao S."/>
            <person name="Seet Q."/>
            <person name="Wongkham S."/>
            <person name="Teh B.T."/>
            <person name="Wongkham C."/>
            <person name="Intapan P.M."/>
            <person name="Maleewong W."/>
            <person name="Yang X."/>
            <person name="Hu M."/>
            <person name="Wang Z."/>
            <person name="Hofmann A."/>
            <person name="Sternberg P.W."/>
            <person name="Tan P."/>
            <person name="Wang J."/>
            <person name="Gasser R.B."/>
        </authorList>
    </citation>
    <scope>NUCLEOTIDE SEQUENCE [LARGE SCALE GENOMIC DNA]</scope>
</reference>
<dbReference type="KEGG" id="ovi:T265_11761"/>
<keyword evidence="2" id="KW-1185">Reference proteome</keyword>
<dbReference type="Proteomes" id="UP000054324">
    <property type="component" value="Unassembled WGS sequence"/>
</dbReference>
<dbReference type="RefSeq" id="XP_009176773.1">
    <property type="nucleotide sequence ID" value="XM_009178509.1"/>
</dbReference>
<sequence length="92" mass="10563">MAPPNDPTETFWSQWKRYSGYHKAVLRLKFKKPFSGFIAPTVAAQRLRNTEKQQRVGPRRGKLSDDCRAKLANGQYCTYRGSTKLTKHTGMT</sequence>
<dbReference type="CTD" id="20325929"/>
<dbReference type="EMBL" id="KL597197">
    <property type="protein sequence ID" value="KER19481.1"/>
    <property type="molecule type" value="Genomic_DNA"/>
</dbReference>
<accession>A0A074YXF4</accession>
<dbReference type="AlphaFoldDB" id="A0A074YXF4"/>
<proteinExistence type="predicted"/>
<protein>
    <submittedName>
        <fullName evidence="1">Uncharacterized protein</fullName>
    </submittedName>
</protein>
<dbReference type="GeneID" id="20325929"/>
<gene>
    <name evidence="1" type="ORF">T265_11761</name>
</gene>
<evidence type="ECO:0000313" key="1">
    <source>
        <dbReference type="EMBL" id="KER19481.1"/>
    </source>
</evidence>